<proteinExistence type="predicted"/>
<organism evidence="2 3">
    <name type="scientific">Halteria grandinella</name>
    <dbReference type="NCBI Taxonomy" id="5974"/>
    <lineage>
        <taxon>Eukaryota</taxon>
        <taxon>Sar</taxon>
        <taxon>Alveolata</taxon>
        <taxon>Ciliophora</taxon>
        <taxon>Intramacronucleata</taxon>
        <taxon>Spirotrichea</taxon>
        <taxon>Stichotrichia</taxon>
        <taxon>Sporadotrichida</taxon>
        <taxon>Halteriidae</taxon>
        <taxon>Halteria</taxon>
    </lineage>
</organism>
<evidence type="ECO:0000313" key="3">
    <source>
        <dbReference type="Proteomes" id="UP000785679"/>
    </source>
</evidence>
<feature type="signal peptide" evidence="1">
    <location>
        <begin position="1"/>
        <end position="24"/>
    </location>
</feature>
<sequence>MAQTLLYQSIALASFLALSYQAFSLRGDPQERMMLMNKEISEANQDSYDFLKRYLTLAETNKIVMPYRELERMKTTGGGDEDPYDKMHRELITEARTLK</sequence>
<keyword evidence="1" id="KW-0732">Signal</keyword>
<name>A0A8J8NBI5_HALGN</name>
<evidence type="ECO:0000256" key="1">
    <source>
        <dbReference type="SAM" id="SignalP"/>
    </source>
</evidence>
<dbReference type="EMBL" id="RRYP01025808">
    <property type="protein sequence ID" value="TNV71918.1"/>
    <property type="molecule type" value="Genomic_DNA"/>
</dbReference>
<reference evidence="2" key="1">
    <citation type="submission" date="2019-06" db="EMBL/GenBank/DDBJ databases">
        <authorList>
            <person name="Zheng W."/>
        </authorList>
    </citation>
    <scope>NUCLEOTIDE SEQUENCE</scope>
    <source>
        <strain evidence="2">QDHG01</strain>
    </source>
</reference>
<dbReference type="AlphaFoldDB" id="A0A8J8NBI5"/>
<keyword evidence="3" id="KW-1185">Reference proteome</keyword>
<accession>A0A8J8NBI5</accession>
<comment type="caution">
    <text evidence="2">The sequence shown here is derived from an EMBL/GenBank/DDBJ whole genome shotgun (WGS) entry which is preliminary data.</text>
</comment>
<feature type="chain" id="PRO_5035145684" evidence="1">
    <location>
        <begin position="25"/>
        <end position="99"/>
    </location>
</feature>
<evidence type="ECO:0000313" key="2">
    <source>
        <dbReference type="EMBL" id="TNV71918.1"/>
    </source>
</evidence>
<protein>
    <submittedName>
        <fullName evidence="2">Uncharacterized protein</fullName>
    </submittedName>
</protein>
<dbReference type="Proteomes" id="UP000785679">
    <property type="component" value="Unassembled WGS sequence"/>
</dbReference>
<gene>
    <name evidence="2" type="ORF">FGO68_gene2672</name>
</gene>